<organism evidence="1 2">
    <name type="scientific">Deinococcus oregonensis</name>
    <dbReference type="NCBI Taxonomy" id="1805970"/>
    <lineage>
        <taxon>Bacteria</taxon>
        <taxon>Thermotogati</taxon>
        <taxon>Deinococcota</taxon>
        <taxon>Deinococci</taxon>
        <taxon>Deinococcales</taxon>
        <taxon>Deinococcaceae</taxon>
        <taxon>Deinococcus</taxon>
    </lineage>
</organism>
<dbReference type="RefSeq" id="WP_380014120.1">
    <property type="nucleotide sequence ID" value="NZ_JBHLYR010000059.1"/>
</dbReference>
<dbReference type="CDD" id="cd00229">
    <property type="entry name" value="SGNH_hydrolase"/>
    <property type="match status" value="1"/>
</dbReference>
<proteinExistence type="predicted"/>
<name>A0ABV6B2T3_9DEIO</name>
<dbReference type="InterPro" id="IPR001087">
    <property type="entry name" value="GDSL"/>
</dbReference>
<dbReference type="Pfam" id="PF00657">
    <property type="entry name" value="Lipase_GDSL"/>
    <property type="match status" value="1"/>
</dbReference>
<accession>A0ABV6B2T3</accession>
<dbReference type="SUPFAM" id="SSF52266">
    <property type="entry name" value="SGNH hydrolase"/>
    <property type="match status" value="2"/>
</dbReference>
<comment type="caution">
    <text evidence="1">The sequence shown here is derived from an EMBL/GenBank/DDBJ whole genome shotgun (WGS) entry which is preliminary data.</text>
</comment>
<reference evidence="1 2" key="1">
    <citation type="submission" date="2024-09" db="EMBL/GenBank/DDBJ databases">
        <authorList>
            <person name="Sun Q."/>
            <person name="Mori K."/>
        </authorList>
    </citation>
    <scope>NUCLEOTIDE SEQUENCE [LARGE SCALE GENOMIC DNA]</scope>
    <source>
        <strain evidence="1 2">JCM 13503</strain>
    </source>
</reference>
<sequence>MAFLPPVGVIPVDRKSPSVALYTDIPALLDWLRIYYPAHTVIGTFVTARDQKISYRVDAEPAYGTPGTLVNYTLTQVDWNRAEVGVALADITQTKTAATAAIAKLAGFTFKVFSPAQVINGVSAVLAIADSSGNTAAYWDINGTMYAPGGVIGPLTALTASITTATIATLTATAATLGGSQFTVLGSGYVGTNRAGLVVAGADGSVPFYIDLTGTVYAPGGLNVSNLVVTGNLSLAALTAAAATLGGSQFSLASGTRYVNGTLAQNVIQDAAGNVISYFGPDGMFYAPGGISAPNAVPGLGLAADGRVLINGMKMISSRNMVMWGDSLTAGSGASNTITKSVLGQTLTLLNDGRTATNQGLGGNQAQHIAARAAALPTYVTVVGGSIPATVTAVEVTPSIRLLDGSGIRTRAVTIAGVAGILSHDNTTVQAQAAPYYFTRTTAGNAVAVSGSSLATLDNSATADDLHVIWAGTNDLGYSDTAGIVARVQGAIRALVDNIRTPSKRFAVLTIIPGSRLPNDPNAFNALYYTQMLQINAWIAATYPSNFVDVTTPLITYGGNTDGSVPASLRIDIIHMNDTGYGVVAAELNKFILWKGY</sequence>
<dbReference type="InterPro" id="IPR036514">
    <property type="entry name" value="SGNH_hydro_sf"/>
</dbReference>
<keyword evidence="1" id="KW-0378">Hydrolase</keyword>
<dbReference type="EMBL" id="JBHLYR010000059">
    <property type="protein sequence ID" value="MFB9994069.1"/>
    <property type="molecule type" value="Genomic_DNA"/>
</dbReference>
<keyword evidence="2" id="KW-1185">Reference proteome</keyword>
<evidence type="ECO:0000313" key="2">
    <source>
        <dbReference type="Proteomes" id="UP001589733"/>
    </source>
</evidence>
<protein>
    <submittedName>
        <fullName evidence="1">SGNH/GDSL hydrolase family protein</fullName>
    </submittedName>
</protein>
<dbReference type="Gene3D" id="3.40.50.1110">
    <property type="entry name" value="SGNH hydrolase"/>
    <property type="match status" value="1"/>
</dbReference>
<dbReference type="GO" id="GO:0016787">
    <property type="term" value="F:hydrolase activity"/>
    <property type="evidence" value="ECO:0007669"/>
    <property type="project" value="UniProtKB-KW"/>
</dbReference>
<dbReference type="Proteomes" id="UP001589733">
    <property type="component" value="Unassembled WGS sequence"/>
</dbReference>
<gene>
    <name evidence="1" type="ORF">ACFFLM_19100</name>
</gene>
<evidence type="ECO:0000313" key="1">
    <source>
        <dbReference type="EMBL" id="MFB9994069.1"/>
    </source>
</evidence>